<reference evidence="1 2" key="1">
    <citation type="submission" date="2023-11" db="EMBL/GenBank/DDBJ databases">
        <title>Draft genome sequence of a psychrophilic Clostridium strain from permafrost water brine.</title>
        <authorList>
            <person name="Shcherbakova V.A."/>
            <person name="Trubitsyn V.E."/>
            <person name="Zakharyuk A.G."/>
        </authorList>
    </citation>
    <scope>NUCLEOTIDE SEQUENCE [LARGE SCALE GENOMIC DNA]</scope>
    <source>
        <strain evidence="1 2">14F</strain>
    </source>
</reference>
<name>A0ABU7UHM9_9CLOT</name>
<comment type="caution">
    <text evidence="1">The sequence shown here is derived from an EMBL/GenBank/DDBJ whole genome shotgun (WGS) entry which is preliminary data.</text>
</comment>
<sequence>MGKGSTNTIGLTAATLQHLLVDAGAVYKNYALANEALIGATSGGNEFDIKPKTRDIKVDGIKGTVKGLTQLVSTEVSLKVNMLEITTDTLKMALMADVDTASNPDYDIITGKNNIELSDYIDNIALVGTISGSTLPIVIILKNALSTDGIKFSNKDAADNLLPITFTANVDPAIPAASVYEIHYPKITDGVLFSIQEIPIIDNGKIVLTFNEIVAATVAKDGFVVTIDGVADIVTASARGVNNLYTIALTLTTSPTSGQVVTVAYTKPTLDANDVKSLEGIVLNTFEATAVTNN</sequence>
<evidence type="ECO:0000313" key="2">
    <source>
        <dbReference type="Proteomes" id="UP001498469"/>
    </source>
</evidence>
<gene>
    <name evidence="1" type="ORF">SJI18_01130</name>
</gene>
<organism evidence="1 2">
    <name type="scientific">Clostridium frigoriphilum</name>
    <dbReference type="NCBI Taxonomy" id="443253"/>
    <lineage>
        <taxon>Bacteria</taxon>
        <taxon>Bacillati</taxon>
        <taxon>Bacillota</taxon>
        <taxon>Clostridia</taxon>
        <taxon>Eubacteriales</taxon>
        <taxon>Clostridiaceae</taxon>
        <taxon>Clostridium</taxon>
    </lineage>
</organism>
<dbReference type="Pfam" id="PF13753">
    <property type="entry name" value="SWM_repeat"/>
    <property type="match status" value="1"/>
</dbReference>
<dbReference type="InterPro" id="IPR028059">
    <property type="entry name" value="SWM_rpt"/>
</dbReference>
<dbReference type="EMBL" id="JAZHFS010000001">
    <property type="protein sequence ID" value="MEF2110906.1"/>
    <property type="molecule type" value="Genomic_DNA"/>
</dbReference>
<dbReference type="RefSeq" id="WP_216247547.1">
    <property type="nucleotide sequence ID" value="NZ_JAZHFS010000001.1"/>
</dbReference>
<keyword evidence="2" id="KW-1185">Reference proteome</keyword>
<proteinExistence type="predicted"/>
<protein>
    <submittedName>
        <fullName evidence="1">SwmB domain-containing protein</fullName>
    </submittedName>
</protein>
<dbReference type="Proteomes" id="UP001498469">
    <property type="component" value="Unassembled WGS sequence"/>
</dbReference>
<accession>A0ABU7UHM9</accession>
<evidence type="ECO:0000313" key="1">
    <source>
        <dbReference type="EMBL" id="MEF2110906.1"/>
    </source>
</evidence>